<feature type="domain" description="Ubiquitin-like" evidence="1">
    <location>
        <begin position="49"/>
        <end position="127"/>
    </location>
</feature>
<sequence>MAKRTVYARREIATTLQAGIHQVPRLMWSSSILICAEGCKEVVVVNQQMNMKVKVTVDLGGLADHGSLNLVVGANDTVASLKERIASVSLVPFPDQVLSLERRPDTALPEEALLGSCGVQDGSSLVLSAAPSADALLHQFEDLLSSREMSLDELSLLYCYKHGISATQVLKALGLSGLEDLLGGSKRIALRNRRARLRASAEPQTRGEVQQVLGAQRSVASVINTDVVSFCDEWQTWQSFLAKPILCSKVCLVD</sequence>
<dbReference type="InterPro" id="IPR000626">
    <property type="entry name" value="Ubiquitin-like_dom"/>
</dbReference>
<organism evidence="2 3">
    <name type="scientific">Durusdinium trenchii</name>
    <dbReference type="NCBI Taxonomy" id="1381693"/>
    <lineage>
        <taxon>Eukaryota</taxon>
        <taxon>Sar</taxon>
        <taxon>Alveolata</taxon>
        <taxon>Dinophyceae</taxon>
        <taxon>Suessiales</taxon>
        <taxon>Symbiodiniaceae</taxon>
        <taxon>Durusdinium</taxon>
    </lineage>
</organism>
<accession>A0ABP0K4J9</accession>
<keyword evidence="3" id="KW-1185">Reference proteome</keyword>
<proteinExistence type="predicted"/>
<name>A0ABP0K4J9_9DINO</name>
<comment type="caution">
    <text evidence="2">The sequence shown here is derived from an EMBL/GenBank/DDBJ whole genome shotgun (WGS) entry which is preliminary data.</text>
</comment>
<evidence type="ECO:0000259" key="1">
    <source>
        <dbReference type="PROSITE" id="PS50053"/>
    </source>
</evidence>
<dbReference type="PROSITE" id="PS50053">
    <property type="entry name" value="UBIQUITIN_2"/>
    <property type="match status" value="1"/>
</dbReference>
<reference evidence="2 3" key="1">
    <citation type="submission" date="2024-02" db="EMBL/GenBank/DDBJ databases">
        <authorList>
            <person name="Chen Y."/>
            <person name="Shah S."/>
            <person name="Dougan E. K."/>
            <person name="Thang M."/>
            <person name="Chan C."/>
        </authorList>
    </citation>
    <scope>NUCLEOTIDE SEQUENCE [LARGE SCALE GENOMIC DNA]</scope>
</reference>
<dbReference type="Proteomes" id="UP001642484">
    <property type="component" value="Unassembled WGS sequence"/>
</dbReference>
<dbReference type="Gene3D" id="3.10.20.90">
    <property type="entry name" value="Phosphatidylinositol 3-kinase Catalytic Subunit, Chain A, domain 1"/>
    <property type="match status" value="1"/>
</dbReference>
<dbReference type="EMBL" id="CAXAMN010007302">
    <property type="protein sequence ID" value="CAK9021082.1"/>
    <property type="molecule type" value="Genomic_DNA"/>
</dbReference>
<evidence type="ECO:0000313" key="2">
    <source>
        <dbReference type="EMBL" id="CAK9021082.1"/>
    </source>
</evidence>
<evidence type="ECO:0000313" key="3">
    <source>
        <dbReference type="Proteomes" id="UP001642484"/>
    </source>
</evidence>
<dbReference type="SUPFAM" id="SSF54236">
    <property type="entry name" value="Ubiquitin-like"/>
    <property type="match status" value="1"/>
</dbReference>
<dbReference type="InterPro" id="IPR029071">
    <property type="entry name" value="Ubiquitin-like_domsf"/>
</dbReference>
<gene>
    <name evidence="2" type="ORF">CCMP2556_LOCUS14317</name>
</gene>
<protein>
    <recommendedName>
        <fullName evidence="1">Ubiquitin-like domain-containing protein</fullName>
    </recommendedName>
</protein>